<proteinExistence type="inferred from homology"/>
<dbReference type="Proteomes" id="UP000033452">
    <property type="component" value="Unassembled WGS sequence"/>
</dbReference>
<reference evidence="13 14" key="1">
    <citation type="journal article" date="2015" name="BMC Genomics">
        <title>Genome mining reveals unlocked bioactive potential of marine Gram-negative bacteria.</title>
        <authorList>
            <person name="Machado H."/>
            <person name="Sonnenschein E.C."/>
            <person name="Melchiorsen J."/>
            <person name="Gram L."/>
        </authorList>
    </citation>
    <scope>NUCLEOTIDE SEQUENCE [LARGE SCALE GENOMIC DNA]</scope>
    <source>
        <strain evidence="13 14">S2471</strain>
    </source>
</reference>
<comment type="caution">
    <text evidence="13">The sequence shown here is derived from an EMBL/GenBank/DDBJ whole genome shotgun (WGS) entry which is preliminary data.</text>
</comment>
<evidence type="ECO:0000256" key="10">
    <source>
        <dbReference type="SAM" id="SignalP"/>
    </source>
</evidence>
<dbReference type="InterPro" id="IPR039426">
    <property type="entry name" value="TonB-dep_rcpt-like"/>
</dbReference>
<dbReference type="PROSITE" id="PS52016">
    <property type="entry name" value="TONB_DEPENDENT_REC_3"/>
    <property type="match status" value="1"/>
</dbReference>
<evidence type="ECO:0000259" key="12">
    <source>
        <dbReference type="Pfam" id="PF07715"/>
    </source>
</evidence>
<accession>A0A0F4QVL3</accession>
<dbReference type="CDD" id="cd01347">
    <property type="entry name" value="ligand_gated_channel"/>
    <property type="match status" value="1"/>
</dbReference>
<dbReference type="GO" id="GO:0009279">
    <property type="term" value="C:cell outer membrane"/>
    <property type="evidence" value="ECO:0007669"/>
    <property type="project" value="UniProtKB-SubCell"/>
</dbReference>
<feature type="domain" description="TonB-dependent receptor-like beta-barrel" evidence="11">
    <location>
        <begin position="438"/>
        <end position="865"/>
    </location>
</feature>
<feature type="chain" id="PRO_5002476212" evidence="10">
    <location>
        <begin position="30"/>
        <end position="909"/>
    </location>
</feature>
<keyword evidence="13" id="KW-0675">Receptor</keyword>
<dbReference type="PANTHER" id="PTHR40980">
    <property type="entry name" value="PLUG DOMAIN-CONTAINING PROTEIN"/>
    <property type="match status" value="1"/>
</dbReference>
<feature type="signal peptide" evidence="10">
    <location>
        <begin position="1"/>
        <end position="29"/>
    </location>
</feature>
<evidence type="ECO:0000313" key="14">
    <source>
        <dbReference type="Proteomes" id="UP000033452"/>
    </source>
</evidence>
<dbReference type="Gene3D" id="2.40.170.20">
    <property type="entry name" value="TonB-dependent receptor, beta-barrel domain"/>
    <property type="match status" value="1"/>
</dbReference>
<dbReference type="Pfam" id="PF07715">
    <property type="entry name" value="Plug"/>
    <property type="match status" value="1"/>
</dbReference>
<evidence type="ECO:0000256" key="2">
    <source>
        <dbReference type="ARBA" id="ARBA00022448"/>
    </source>
</evidence>
<dbReference type="SUPFAM" id="SSF56935">
    <property type="entry name" value="Porins"/>
    <property type="match status" value="1"/>
</dbReference>
<evidence type="ECO:0000259" key="11">
    <source>
        <dbReference type="Pfam" id="PF00593"/>
    </source>
</evidence>
<dbReference type="OrthoDB" id="8727862at2"/>
<dbReference type="PATRIC" id="fig|43658.5.peg.877"/>
<dbReference type="AlphaFoldDB" id="A0A0F4QVL3"/>
<keyword evidence="7 8" id="KW-0998">Cell outer membrane</keyword>
<comment type="subcellular location">
    <subcellularLocation>
        <location evidence="1 8">Cell outer membrane</location>
        <topology evidence="1 8">Multi-pass membrane protein</topology>
    </subcellularLocation>
</comment>
<feature type="domain" description="TonB-dependent receptor plug" evidence="12">
    <location>
        <begin position="59"/>
        <end position="169"/>
    </location>
</feature>
<evidence type="ECO:0000256" key="3">
    <source>
        <dbReference type="ARBA" id="ARBA00022452"/>
    </source>
</evidence>
<keyword evidence="4 8" id="KW-0812">Transmembrane</keyword>
<evidence type="ECO:0000313" key="13">
    <source>
        <dbReference type="EMBL" id="KJZ11761.1"/>
    </source>
</evidence>
<dbReference type="InterPro" id="IPR000531">
    <property type="entry name" value="Beta-barrel_TonB"/>
</dbReference>
<dbReference type="Gene3D" id="2.170.130.10">
    <property type="entry name" value="TonB-dependent receptor, plug domain"/>
    <property type="match status" value="1"/>
</dbReference>
<keyword evidence="10" id="KW-0732">Signal</keyword>
<keyword evidence="5 9" id="KW-0798">TonB box</keyword>
<dbReference type="InterPro" id="IPR010104">
    <property type="entry name" value="TonB_rcpt_bac"/>
</dbReference>
<gene>
    <name evidence="13" type="ORF">TW77_04195</name>
</gene>
<dbReference type="Pfam" id="PF00593">
    <property type="entry name" value="TonB_dep_Rec_b-barrel"/>
    <property type="match status" value="1"/>
</dbReference>
<evidence type="ECO:0000256" key="4">
    <source>
        <dbReference type="ARBA" id="ARBA00022692"/>
    </source>
</evidence>
<dbReference type="EMBL" id="JXYA01000007">
    <property type="protein sequence ID" value="KJZ11761.1"/>
    <property type="molecule type" value="Genomic_DNA"/>
</dbReference>
<keyword evidence="2 8" id="KW-0813">Transport</keyword>
<evidence type="ECO:0000256" key="7">
    <source>
        <dbReference type="ARBA" id="ARBA00023237"/>
    </source>
</evidence>
<comment type="similarity">
    <text evidence="8 9">Belongs to the TonB-dependent receptor family.</text>
</comment>
<evidence type="ECO:0000256" key="1">
    <source>
        <dbReference type="ARBA" id="ARBA00004571"/>
    </source>
</evidence>
<keyword evidence="14" id="KW-1185">Reference proteome</keyword>
<evidence type="ECO:0000256" key="6">
    <source>
        <dbReference type="ARBA" id="ARBA00023136"/>
    </source>
</evidence>
<dbReference type="InterPro" id="IPR036942">
    <property type="entry name" value="Beta-barrel_TonB_sf"/>
</dbReference>
<name>A0A0F4QVL3_9GAMM</name>
<evidence type="ECO:0000256" key="9">
    <source>
        <dbReference type="RuleBase" id="RU003357"/>
    </source>
</evidence>
<keyword evidence="3 8" id="KW-1134">Transmembrane beta strand</keyword>
<dbReference type="RefSeq" id="WP_046003723.1">
    <property type="nucleotide sequence ID" value="NZ_JXYA01000007.1"/>
</dbReference>
<dbReference type="NCBIfam" id="TIGR01782">
    <property type="entry name" value="TonB-Xanth-Caul"/>
    <property type="match status" value="1"/>
</dbReference>
<protein>
    <submittedName>
        <fullName evidence="13">TonB-dependent receptor</fullName>
    </submittedName>
</protein>
<dbReference type="InterPro" id="IPR037066">
    <property type="entry name" value="Plug_dom_sf"/>
</dbReference>
<dbReference type="PANTHER" id="PTHR40980:SF3">
    <property type="entry name" value="TONB-DEPENDENT RECEPTOR-LIKE BETA-BARREL DOMAIN-CONTAINING PROTEIN"/>
    <property type="match status" value="1"/>
</dbReference>
<evidence type="ECO:0000256" key="8">
    <source>
        <dbReference type="PROSITE-ProRule" id="PRU01360"/>
    </source>
</evidence>
<keyword evidence="6 8" id="KW-0472">Membrane</keyword>
<dbReference type="InterPro" id="IPR012910">
    <property type="entry name" value="Plug_dom"/>
</dbReference>
<sequence>MLANNFKKSLLAAKVGLILGTGVSGVAFAEENQTGVNEDVEVIEVRGIRRSLEASLNTKRFATSVVDAVSAEDVGKFPDSDVGEALGRISGVSVGRQFGQGQQVSIRGASAQLTRTLLNGHTVSSTNWYDQQSIDRSFNYSLMPAEMVGGIEVYKSSQADLPEGGVGGVIIVKTRKPLDLDANTVFGSVKFDYGSIAEQWDPEVSGLYSWKNDDETFGALVALARKETEYQRRGTETILAWGGAVAPTVFKQERERTAYNIALQYAPTDEMEFGLNYTGLDLQADNINSSLFLFSQGADAARWIPFGDKYSNGGVDENPVDGPLGNMPECQQVNASNDCVKTTLDAMAGGSWGQTWVRDAEMDSQTIEINGKYTTDNFVIDGRIGTTKSDGGTNFTAAQREGIGQASDFAGVYDATGKIYHVDTAVKSWTRDDFVGDGKLDIPGWSIRSQPNTDEEDFVQGNIKFFVDFGAITSIKTGFSYAEHFVEERTFWPNPRVALNDVDGTASKLYKESQLELSQGMLFPEADYDAMLSRAQNTLGEWELLRSGYGTVEEENFAAYVMAEFSADGIRGNFGLRYISTDAESDFFAVDFDGLAAGKYKEGGSLAGYQAYERTLTTEKGDYNDVLPSVNVVFDLADDLILRTSASQVIARPNYADMFSRQEQTGFNDDLELNEVLSKGSPALKPFKATQADLSIEWYYSDSALLSATYFIKDISNFTTATLIQDQSLGIIDNFGNDNWTLSTKRNAVGGQIRGVELQWQNSFDNGFGYVTNYTFVDADAEGENYADLIPEFSDSSEHTVNLVGFYEADDYTIRAAYNWRSEYMIREGAKFYGNRMHDDYGTLDITATYTLNDYIGFSFEVVNLLEEDSVQYGAASDGASVKNELKNNYPAWSFEGERRIKAGVNFRF</sequence>
<organism evidence="13 14">
    <name type="scientific">Pseudoalteromonas rubra</name>
    <dbReference type="NCBI Taxonomy" id="43658"/>
    <lineage>
        <taxon>Bacteria</taxon>
        <taxon>Pseudomonadati</taxon>
        <taxon>Pseudomonadota</taxon>
        <taxon>Gammaproteobacteria</taxon>
        <taxon>Alteromonadales</taxon>
        <taxon>Pseudoalteromonadaceae</taxon>
        <taxon>Pseudoalteromonas</taxon>
    </lineage>
</organism>
<evidence type="ECO:0000256" key="5">
    <source>
        <dbReference type="ARBA" id="ARBA00023077"/>
    </source>
</evidence>